<dbReference type="PANTHER" id="PTHR10900:SF77">
    <property type="entry name" value="FI19380P1"/>
    <property type="match status" value="1"/>
</dbReference>
<dbReference type="Proteomes" id="UP000281028">
    <property type="component" value="Unassembled WGS sequence"/>
</dbReference>
<accession>A0A3S1DQG3</accession>
<dbReference type="PROSITE" id="PS50213">
    <property type="entry name" value="FAS1"/>
    <property type="match status" value="2"/>
</dbReference>
<proteinExistence type="predicted"/>
<organism evidence="1 2">
    <name type="scientific">Chitinophaga solisilvae</name>
    <dbReference type="NCBI Taxonomy" id="1233460"/>
    <lineage>
        <taxon>Bacteria</taxon>
        <taxon>Pseudomonadati</taxon>
        <taxon>Bacteroidota</taxon>
        <taxon>Chitinophagia</taxon>
        <taxon>Chitinophagales</taxon>
        <taxon>Chitinophagaceae</taxon>
        <taxon>Chitinophaga</taxon>
    </lineage>
</organism>
<dbReference type="AlphaFoldDB" id="A0A3S1DQG3"/>
<dbReference type="InterPro" id="IPR036378">
    <property type="entry name" value="FAS1_dom_sf"/>
</dbReference>
<reference evidence="1" key="1">
    <citation type="submission" date="2020-05" db="EMBL/GenBank/DDBJ databases">
        <title>Chitinophaga laudate sp. nov., isolated from a tropical peat swamp.</title>
        <authorList>
            <person name="Goh C.B.S."/>
            <person name="Lee M.S."/>
            <person name="Parimannan S."/>
            <person name="Pasbakhsh P."/>
            <person name="Yule C.M."/>
            <person name="Rajandas H."/>
            <person name="Loke S."/>
            <person name="Croft L."/>
            <person name="Tan J.B.L."/>
        </authorList>
    </citation>
    <scope>NUCLEOTIDE SEQUENCE</scope>
    <source>
        <strain evidence="1">Mgbs1</strain>
    </source>
</reference>
<protein>
    <submittedName>
        <fullName evidence="1">Uncharacterized protein</fullName>
    </submittedName>
</protein>
<dbReference type="Gene3D" id="2.30.180.10">
    <property type="entry name" value="FAS1 domain"/>
    <property type="match status" value="2"/>
</dbReference>
<dbReference type="PANTHER" id="PTHR10900">
    <property type="entry name" value="PERIOSTIN-RELATED"/>
    <property type="match status" value="1"/>
</dbReference>
<dbReference type="OrthoDB" id="642764at2"/>
<dbReference type="SUPFAM" id="SSF82153">
    <property type="entry name" value="FAS1 domain"/>
    <property type="match status" value="2"/>
</dbReference>
<dbReference type="InterPro" id="IPR000782">
    <property type="entry name" value="FAS1_domain"/>
</dbReference>
<evidence type="ECO:0000313" key="1">
    <source>
        <dbReference type="EMBL" id="NSL90864.1"/>
    </source>
</evidence>
<keyword evidence="2" id="KW-1185">Reference proteome</keyword>
<gene>
    <name evidence="1" type="ORF">ECE50_028835</name>
</gene>
<comment type="caution">
    <text evidence="1">The sequence shown here is derived from an EMBL/GenBank/DDBJ whole genome shotgun (WGS) entry which is preliminary data.</text>
</comment>
<evidence type="ECO:0000313" key="2">
    <source>
        <dbReference type="Proteomes" id="UP000281028"/>
    </source>
</evidence>
<sequence length="406" mass="45235">MRLIFMPGKLLWCGLSALILCMSACRRQDIEPDPVGEPVSFNGPDKTVEQLLEKSSHTLFYAAWKRSGISEALKRKGINAVTVLAPADKALQAGGWTMDRINNATVADLDSLVRYYTSSGRIEQTSLALRPGNYALKTLLLSASIPNFDESNPYQYYMYAGRHNDSLYVNGKGVNKWGLAMEATNGTIYPIEQLIPKPETDMLTWLQADGRFTFYLEAMRISDSLYTDASWWDLQRQNLPLLSAMPMTGGSFTVFAPTNNAFIKSGFTSVEDIRQYAMRALPIGEPYSDENGYYVYPVSPMDSILLPHRMDQTGGNGPISPDRKPLPLLFFNNDMTDNKMLSGMMIWLGNIGQGPNVYVRIEFSNSNGQAAIRRLHSTHTPIPLAEKNIMLLNGLIHVVDEGLLVP</sequence>
<dbReference type="InterPro" id="IPR050904">
    <property type="entry name" value="Adhesion/Biosynth-related"/>
</dbReference>
<name>A0A3S1DQG3_9BACT</name>
<dbReference type="EMBL" id="RIAR02000001">
    <property type="protein sequence ID" value="NSL90864.1"/>
    <property type="molecule type" value="Genomic_DNA"/>
</dbReference>
<dbReference type="Pfam" id="PF02469">
    <property type="entry name" value="Fasciclin"/>
    <property type="match status" value="1"/>
</dbReference>